<dbReference type="InterPro" id="IPR036157">
    <property type="entry name" value="dUTPase-like_sf"/>
</dbReference>
<evidence type="ECO:0000256" key="1">
    <source>
        <dbReference type="ARBA" id="ARBA00022801"/>
    </source>
</evidence>
<dbReference type="GO" id="GO:0008829">
    <property type="term" value="F:dCTP deaminase activity"/>
    <property type="evidence" value="ECO:0007669"/>
    <property type="project" value="InterPro"/>
</dbReference>
<name>A0A0F9GM53_9ZZZZ</name>
<proteinExistence type="predicted"/>
<dbReference type="PANTHER" id="PTHR42680:SF3">
    <property type="entry name" value="DCTP DEAMINASE"/>
    <property type="match status" value="1"/>
</dbReference>
<dbReference type="PANTHER" id="PTHR42680">
    <property type="entry name" value="DCTP DEAMINASE"/>
    <property type="match status" value="1"/>
</dbReference>
<dbReference type="InterPro" id="IPR011962">
    <property type="entry name" value="dCTP_deaminase"/>
</dbReference>
<gene>
    <name evidence="3" type="ORF">LCGC14_1810400</name>
</gene>
<dbReference type="AlphaFoldDB" id="A0A0F9GM53"/>
<organism evidence="3">
    <name type="scientific">marine sediment metagenome</name>
    <dbReference type="NCBI Taxonomy" id="412755"/>
    <lineage>
        <taxon>unclassified sequences</taxon>
        <taxon>metagenomes</taxon>
        <taxon>ecological metagenomes</taxon>
    </lineage>
</organism>
<dbReference type="EMBL" id="LAZR01017575">
    <property type="protein sequence ID" value="KKL99843.1"/>
    <property type="molecule type" value="Genomic_DNA"/>
</dbReference>
<keyword evidence="2" id="KW-0546">Nucleotide metabolism</keyword>
<evidence type="ECO:0000313" key="3">
    <source>
        <dbReference type="EMBL" id="KKL99843.1"/>
    </source>
</evidence>
<dbReference type="GO" id="GO:0015949">
    <property type="term" value="P:nucleobase-containing small molecule interconversion"/>
    <property type="evidence" value="ECO:0007669"/>
    <property type="project" value="TreeGrafter"/>
</dbReference>
<comment type="caution">
    <text evidence="3">The sequence shown here is derived from an EMBL/GenBank/DDBJ whole genome shotgun (WGS) entry which is preliminary data.</text>
</comment>
<dbReference type="CDD" id="cd07557">
    <property type="entry name" value="trimeric_dUTPase"/>
    <property type="match status" value="1"/>
</dbReference>
<dbReference type="NCBIfam" id="TIGR02274">
    <property type="entry name" value="dCTP_deam"/>
    <property type="match status" value="1"/>
</dbReference>
<dbReference type="InterPro" id="IPR033704">
    <property type="entry name" value="dUTPase_trimeric"/>
</dbReference>
<dbReference type="Gene3D" id="2.70.40.10">
    <property type="match status" value="1"/>
</dbReference>
<protein>
    <submittedName>
        <fullName evidence="3">Uncharacterized protein</fullName>
    </submittedName>
</protein>
<evidence type="ECO:0000256" key="2">
    <source>
        <dbReference type="ARBA" id="ARBA00023080"/>
    </source>
</evidence>
<dbReference type="GO" id="GO:0006229">
    <property type="term" value="P:dUTP biosynthetic process"/>
    <property type="evidence" value="ECO:0007669"/>
    <property type="project" value="InterPro"/>
</dbReference>
<dbReference type="SUPFAM" id="SSF51283">
    <property type="entry name" value="dUTPase-like"/>
    <property type="match status" value="1"/>
</dbReference>
<sequence length="192" mass="20902">MILSNQDIRGAIDRGDLILAPMPPACNFSTSAVDLRVANGFWRWKRTVGGAESLNINCTEANIPELREYAEEVPLDQAGRVAIPRDTFLLGRTLETVTLPPSGKLAARVEGRSTLARLGLSVHITAPVIHSGFSGPIVLEFMNHGPHTLLLEPGETCVCQLVFEQLSNVPTIELETVFQDQNGPFGKRSNDT</sequence>
<reference evidence="3" key="1">
    <citation type="journal article" date="2015" name="Nature">
        <title>Complex archaea that bridge the gap between prokaryotes and eukaryotes.</title>
        <authorList>
            <person name="Spang A."/>
            <person name="Saw J.H."/>
            <person name="Jorgensen S.L."/>
            <person name="Zaremba-Niedzwiedzka K."/>
            <person name="Martijn J."/>
            <person name="Lind A.E."/>
            <person name="van Eijk R."/>
            <person name="Schleper C."/>
            <person name="Guy L."/>
            <person name="Ettema T.J."/>
        </authorList>
    </citation>
    <scope>NUCLEOTIDE SEQUENCE</scope>
</reference>
<dbReference type="Pfam" id="PF22769">
    <property type="entry name" value="DCD"/>
    <property type="match status" value="1"/>
</dbReference>
<keyword evidence="1" id="KW-0378">Hydrolase</keyword>
<accession>A0A0F9GM53</accession>